<evidence type="ECO:0000313" key="3">
    <source>
        <dbReference type="EMBL" id="EFA00136.2"/>
    </source>
</evidence>
<dbReference type="STRING" id="7070.D6WGZ0"/>
<dbReference type="InterPro" id="IPR038222">
    <property type="entry name" value="DHHA2_dom_sf"/>
</dbReference>
<dbReference type="Gene3D" id="3.10.310.20">
    <property type="entry name" value="DHHA2 domain"/>
    <property type="match status" value="1"/>
</dbReference>
<dbReference type="eggNOG" id="KOG4129">
    <property type="taxonomic scope" value="Eukaryota"/>
</dbReference>
<name>D6WGZ0_TRICA</name>
<evidence type="ECO:0000256" key="1">
    <source>
        <dbReference type="ARBA" id="ARBA00010331"/>
    </source>
</evidence>
<keyword evidence="4" id="KW-1185">Reference proteome</keyword>
<dbReference type="Proteomes" id="UP000007266">
    <property type="component" value="Linkage group 3"/>
</dbReference>
<accession>D6WGZ0</accession>
<dbReference type="AlphaFoldDB" id="D6WGZ0"/>
<evidence type="ECO:0000313" key="4">
    <source>
        <dbReference type="Proteomes" id="UP000007266"/>
    </source>
</evidence>
<dbReference type="SMART" id="SM01131">
    <property type="entry name" value="DHHA2"/>
    <property type="match status" value="1"/>
</dbReference>
<dbReference type="InParanoid" id="D6WGZ0"/>
<evidence type="ECO:0000259" key="2">
    <source>
        <dbReference type="SMART" id="SM01131"/>
    </source>
</evidence>
<feature type="domain" description="DHHA2" evidence="2">
    <location>
        <begin position="224"/>
        <end position="361"/>
    </location>
</feature>
<gene>
    <name evidence="3" type="primary">AUGUSTUS-3.0.2_02956</name>
    <name evidence="3" type="ORF">TcasGA2_TC002956</name>
</gene>
<dbReference type="InterPro" id="IPR004097">
    <property type="entry name" value="DHHA2"/>
</dbReference>
<dbReference type="PANTHER" id="PTHR12112">
    <property type="entry name" value="BNIP - RELATED"/>
    <property type="match status" value="1"/>
</dbReference>
<dbReference type="FunCoup" id="D6WGZ0">
    <property type="interactions" value="259"/>
</dbReference>
<comment type="similarity">
    <text evidence="1">Belongs to the PPase class C family. Prune subfamily.</text>
</comment>
<dbReference type="Gene3D" id="3.90.1640.10">
    <property type="entry name" value="inorganic pyrophosphatase (n-terminal core)"/>
    <property type="match status" value="1"/>
</dbReference>
<dbReference type="OMA" id="KRFCARD"/>
<dbReference type="GO" id="GO:0004309">
    <property type="term" value="F:exopolyphosphatase activity"/>
    <property type="evidence" value="ECO:0000318"/>
    <property type="project" value="GO_Central"/>
</dbReference>
<dbReference type="FunFam" id="3.90.1640.10:FF:000003">
    <property type="entry name" value="Prune homolog 2 with BCH domain"/>
    <property type="match status" value="1"/>
</dbReference>
<dbReference type="PANTHER" id="PTHR12112:SF39">
    <property type="entry name" value="EG:152A3.5 PROTEIN (FBGN0003116_PN PROTEIN)"/>
    <property type="match status" value="1"/>
</dbReference>
<dbReference type="EMBL" id="KQ971321">
    <property type="protein sequence ID" value="EFA00136.2"/>
    <property type="molecule type" value="Genomic_DNA"/>
</dbReference>
<dbReference type="GO" id="GO:0005737">
    <property type="term" value="C:cytoplasm"/>
    <property type="evidence" value="ECO:0000318"/>
    <property type="project" value="GO_Central"/>
</dbReference>
<protein>
    <submittedName>
        <fullName evidence="3">Protein prune homolog-like Protein</fullName>
    </submittedName>
</protein>
<dbReference type="Pfam" id="PF02833">
    <property type="entry name" value="DHHA2"/>
    <property type="match status" value="1"/>
</dbReference>
<dbReference type="HOGENOM" id="CLU_019358_0_0_1"/>
<proteinExistence type="inferred from homology"/>
<dbReference type="KEGG" id="tca:663036"/>
<organism evidence="3 4">
    <name type="scientific">Tribolium castaneum</name>
    <name type="common">Red flour beetle</name>
    <dbReference type="NCBI Taxonomy" id="7070"/>
    <lineage>
        <taxon>Eukaryota</taxon>
        <taxon>Metazoa</taxon>
        <taxon>Ecdysozoa</taxon>
        <taxon>Arthropoda</taxon>
        <taxon>Hexapoda</taxon>
        <taxon>Insecta</taxon>
        <taxon>Pterygota</taxon>
        <taxon>Neoptera</taxon>
        <taxon>Endopterygota</taxon>
        <taxon>Coleoptera</taxon>
        <taxon>Polyphaga</taxon>
        <taxon>Cucujiformia</taxon>
        <taxon>Tenebrionidae</taxon>
        <taxon>Tenebrionidae incertae sedis</taxon>
        <taxon>Tribolium</taxon>
    </lineage>
</organism>
<dbReference type="SUPFAM" id="SSF64182">
    <property type="entry name" value="DHH phosphoesterases"/>
    <property type="match status" value="1"/>
</dbReference>
<sequence>MEQFLEFIRKAKQALSNIGTFKNVHLVLGNESCDLDSTISALSLAYLIHSRNTNDLVIPVMNVEARYFPLRTETNYLLKKYAIDPKNLVYKDQINYSNILKTTKVTTSLVDHHVLSNHDKVLEPTVVEIFDHRTINTEEICRGDHVEKTVIKIVGSCCTLITNEIIESKLPILFHDLSHLLYATIIYDTIGLDKESGKTFEDDLQVAHYLENILKPTETRKELFNVLWKIHNDTSSLTSQDLLYRDLKVVKGVPIPGLPMLVEQYLSREDADSAIAAFASEFKTSSVVLIGIDASGDVKRDIAVFSTDSTFKKTLISILNDSKHDLRLTETSVKSKNIVCFGQGNIKLTRKFILPLVNDAAVQCQK</sequence>
<dbReference type="InterPro" id="IPR038763">
    <property type="entry name" value="DHH_sf"/>
</dbReference>
<reference evidence="3 4" key="2">
    <citation type="journal article" date="2010" name="Nucleic Acids Res.">
        <title>BeetleBase in 2010: revisions to provide comprehensive genomic information for Tribolium castaneum.</title>
        <authorList>
            <person name="Kim H.S."/>
            <person name="Murphy T."/>
            <person name="Xia J."/>
            <person name="Caragea D."/>
            <person name="Park Y."/>
            <person name="Beeman R.W."/>
            <person name="Lorenzen M.D."/>
            <person name="Butcher S."/>
            <person name="Manak J.R."/>
            <person name="Brown S.J."/>
        </authorList>
    </citation>
    <scope>GENOME REANNOTATION</scope>
    <source>
        <strain evidence="3 4">Georgia GA2</strain>
    </source>
</reference>
<dbReference type="OrthoDB" id="374045at2759"/>
<reference evidence="3 4" key="1">
    <citation type="journal article" date="2008" name="Nature">
        <title>The genome of the model beetle and pest Tribolium castaneum.</title>
        <authorList>
            <consortium name="Tribolium Genome Sequencing Consortium"/>
            <person name="Richards S."/>
            <person name="Gibbs R.A."/>
            <person name="Weinstock G.M."/>
            <person name="Brown S.J."/>
            <person name="Denell R."/>
            <person name="Beeman R.W."/>
            <person name="Gibbs R."/>
            <person name="Beeman R.W."/>
            <person name="Brown S.J."/>
            <person name="Bucher G."/>
            <person name="Friedrich M."/>
            <person name="Grimmelikhuijzen C.J."/>
            <person name="Klingler M."/>
            <person name="Lorenzen M."/>
            <person name="Richards S."/>
            <person name="Roth S."/>
            <person name="Schroder R."/>
            <person name="Tautz D."/>
            <person name="Zdobnov E.M."/>
            <person name="Muzny D."/>
            <person name="Gibbs R.A."/>
            <person name="Weinstock G.M."/>
            <person name="Attaway T."/>
            <person name="Bell S."/>
            <person name="Buhay C.J."/>
            <person name="Chandrabose M.N."/>
            <person name="Chavez D."/>
            <person name="Clerk-Blankenburg K.P."/>
            <person name="Cree A."/>
            <person name="Dao M."/>
            <person name="Davis C."/>
            <person name="Chacko J."/>
            <person name="Dinh H."/>
            <person name="Dugan-Rocha S."/>
            <person name="Fowler G."/>
            <person name="Garner T.T."/>
            <person name="Garnes J."/>
            <person name="Gnirke A."/>
            <person name="Hawes A."/>
            <person name="Hernandez J."/>
            <person name="Hines S."/>
            <person name="Holder M."/>
            <person name="Hume J."/>
            <person name="Jhangiani S.N."/>
            <person name="Joshi V."/>
            <person name="Khan Z.M."/>
            <person name="Jackson L."/>
            <person name="Kovar C."/>
            <person name="Kowis A."/>
            <person name="Lee S."/>
            <person name="Lewis L.R."/>
            <person name="Margolis J."/>
            <person name="Morgan M."/>
            <person name="Nazareth L.V."/>
            <person name="Nguyen N."/>
            <person name="Okwuonu G."/>
            <person name="Parker D."/>
            <person name="Richards S."/>
            <person name="Ruiz S.J."/>
            <person name="Santibanez J."/>
            <person name="Savard J."/>
            <person name="Scherer S.E."/>
            <person name="Schneider B."/>
            <person name="Sodergren E."/>
            <person name="Tautz D."/>
            <person name="Vattahil S."/>
            <person name="Villasana D."/>
            <person name="White C.S."/>
            <person name="Wright R."/>
            <person name="Park Y."/>
            <person name="Beeman R.W."/>
            <person name="Lord J."/>
            <person name="Oppert B."/>
            <person name="Lorenzen M."/>
            <person name="Brown S."/>
            <person name="Wang L."/>
            <person name="Savard J."/>
            <person name="Tautz D."/>
            <person name="Richards S."/>
            <person name="Weinstock G."/>
            <person name="Gibbs R.A."/>
            <person name="Liu Y."/>
            <person name="Worley K."/>
            <person name="Weinstock G."/>
            <person name="Elsik C.G."/>
            <person name="Reese J.T."/>
            <person name="Elhaik E."/>
            <person name="Landan G."/>
            <person name="Graur D."/>
            <person name="Arensburger P."/>
            <person name="Atkinson P."/>
            <person name="Beeman R.W."/>
            <person name="Beidler J."/>
            <person name="Brown S.J."/>
            <person name="Demuth J.P."/>
            <person name="Drury D.W."/>
            <person name="Du Y.Z."/>
            <person name="Fujiwara H."/>
            <person name="Lorenzen M."/>
            <person name="Maselli V."/>
            <person name="Osanai M."/>
            <person name="Park Y."/>
            <person name="Robertson H.M."/>
            <person name="Tu Z."/>
            <person name="Wang J.J."/>
            <person name="Wang S."/>
            <person name="Richards S."/>
            <person name="Song H."/>
            <person name="Zhang L."/>
            <person name="Sodergren E."/>
            <person name="Werner D."/>
            <person name="Stanke M."/>
            <person name="Morgenstern B."/>
            <person name="Solovyev V."/>
            <person name="Kosarev P."/>
            <person name="Brown G."/>
            <person name="Chen H.C."/>
            <person name="Ermolaeva O."/>
            <person name="Hlavina W."/>
            <person name="Kapustin Y."/>
            <person name="Kiryutin B."/>
            <person name="Kitts P."/>
            <person name="Maglott D."/>
            <person name="Pruitt K."/>
            <person name="Sapojnikov V."/>
            <person name="Souvorov A."/>
            <person name="Mackey A.J."/>
            <person name="Waterhouse R.M."/>
            <person name="Wyder S."/>
            <person name="Zdobnov E.M."/>
            <person name="Zdobnov E.M."/>
            <person name="Wyder S."/>
            <person name="Kriventseva E.V."/>
            <person name="Kadowaki T."/>
            <person name="Bork P."/>
            <person name="Aranda M."/>
            <person name="Bao R."/>
            <person name="Beermann A."/>
            <person name="Berns N."/>
            <person name="Bolognesi R."/>
            <person name="Bonneton F."/>
            <person name="Bopp D."/>
            <person name="Brown S.J."/>
            <person name="Bucher G."/>
            <person name="Butts T."/>
            <person name="Chaumot A."/>
            <person name="Denell R.E."/>
            <person name="Ferrier D.E."/>
            <person name="Friedrich M."/>
            <person name="Gordon C.M."/>
            <person name="Jindra M."/>
            <person name="Klingler M."/>
            <person name="Lan Q."/>
            <person name="Lattorff H.M."/>
            <person name="Laudet V."/>
            <person name="von Levetsow C."/>
            <person name="Liu Z."/>
            <person name="Lutz R."/>
            <person name="Lynch J.A."/>
            <person name="da Fonseca R.N."/>
            <person name="Posnien N."/>
            <person name="Reuter R."/>
            <person name="Roth S."/>
            <person name="Savard J."/>
            <person name="Schinko J.B."/>
            <person name="Schmitt C."/>
            <person name="Schoppmeier M."/>
            <person name="Schroder R."/>
            <person name="Shippy T.D."/>
            <person name="Simonnet F."/>
            <person name="Marques-Souza H."/>
            <person name="Tautz D."/>
            <person name="Tomoyasu Y."/>
            <person name="Trauner J."/>
            <person name="Van der Zee M."/>
            <person name="Vervoort M."/>
            <person name="Wittkopp N."/>
            <person name="Wimmer E.A."/>
            <person name="Yang X."/>
            <person name="Jones A.K."/>
            <person name="Sattelle D.B."/>
            <person name="Ebert P.R."/>
            <person name="Nelson D."/>
            <person name="Scott J.G."/>
            <person name="Beeman R.W."/>
            <person name="Muthukrishnan S."/>
            <person name="Kramer K.J."/>
            <person name="Arakane Y."/>
            <person name="Beeman R.W."/>
            <person name="Zhu Q."/>
            <person name="Hogenkamp D."/>
            <person name="Dixit R."/>
            <person name="Oppert B."/>
            <person name="Jiang H."/>
            <person name="Zou Z."/>
            <person name="Marshall J."/>
            <person name="Elpidina E."/>
            <person name="Vinokurov K."/>
            <person name="Oppert C."/>
            <person name="Zou Z."/>
            <person name="Evans J."/>
            <person name="Lu Z."/>
            <person name="Zhao P."/>
            <person name="Sumathipala N."/>
            <person name="Altincicek B."/>
            <person name="Vilcinskas A."/>
            <person name="Williams M."/>
            <person name="Hultmark D."/>
            <person name="Hetru C."/>
            <person name="Jiang H."/>
            <person name="Grimmelikhuijzen C.J."/>
            <person name="Hauser F."/>
            <person name="Cazzamali G."/>
            <person name="Williamson M."/>
            <person name="Park Y."/>
            <person name="Li B."/>
            <person name="Tanaka Y."/>
            <person name="Predel R."/>
            <person name="Neupert S."/>
            <person name="Schachtner J."/>
            <person name="Verleyen P."/>
            <person name="Raible F."/>
            <person name="Bork P."/>
            <person name="Friedrich M."/>
            <person name="Walden K.K."/>
            <person name="Robertson H.M."/>
            <person name="Angeli S."/>
            <person name="Foret S."/>
            <person name="Bucher G."/>
            <person name="Schuetz S."/>
            <person name="Maleszka R."/>
            <person name="Wimmer E.A."/>
            <person name="Beeman R.W."/>
            <person name="Lorenzen M."/>
            <person name="Tomoyasu Y."/>
            <person name="Miller S.C."/>
            <person name="Grossmann D."/>
            <person name="Bucher G."/>
        </authorList>
    </citation>
    <scope>NUCLEOTIDE SEQUENCE [LARGE SCALE GENOMIC DNA]</scope>
    <source>
        <strain evidence="3 4">Georgia GA2</strain>
    </source>
</reference>